<dbReference type="AlphaFoldDB" id="X1P296"/>
<feature type="non-terminal residue" evidence="1">
    <location>
        <position position="264"/>
    </location>
</feature>
<protein>
    <recommendedName>
        <fullName evidence="2">DUF4139 domain-containing protein</fullName>
    </recommendedName>
</protein>
<comment type="caution">
    <text evidence="1">The sequence shown here is derived from an EMBL/GenBank/DDBJ whole genome shotgun (WGS) entry which is preliminary data.</text>
</comment>
<accession>X1P296</accession>
<organism evidence="1">
    <name type="scientific">marine sediment metagenome</name>
    <dbReference type="NCBI Taxonomy" id="412755"/>
    <lineage>
        <taxon>unclassified sequences</taxon>
        <taxon>metagenomes</taxon>
        <taxon>ecological metagenomes</taxon>
    </lineage>
</organism>
<proteinExistence type="predicted"/>
<feature type="non-terminal residue" evidence="1">
    <location>
        <position position="1"/>
    </location>
</feature>
<dbReference type="PANTHER" id="PTHR38075">
    <property type="entry name" value="DUF4139 DOMAIN-CONTAINING PROTEIN"/>
    <property type="match status" value="1"/>
</dbReference>
<gene>
    <name evidence="1" type="ORF">S06H3_42174</name>
</gene>
<reference evidence="1" key="1">
    <citation type="journal article" date="2014" name="Front. Microbiol.">
        <title>High frequency of phylogenetically diverse reductive dehalogenase-homologous genes in deep subseafloor sedimentary metagenomes.</title>
        <authorList>
            <person name="Kawai M."/>
            <person name="Futagami T."/>
            <person name="Toyoda A."/>
            <person name="Takaki Y."/>
            <person name="Nishi S."/>
            <person name="Hori S."/>
            <person name="Arai W."/>
            <person name="Tsubouchi T."/>
            <person name="Morono Y."/>
            <person name="Uchiyama I."/>
            <person name="Ito T."/>
            <person name="Fujiyama A."/>
            <person name="Inagaki F."/>
            <person name="Takami H."/>
        </authorList>
    </citation>
    <scope>NUCLEOTIDE SEQUENCE</scope>
    <source>
        <strain evidence="1">Expedition CK06-06</strain>
    </source>
</reference>
<name>X1P296_9ZZZZ</name>
<sequence>VGKRIKIIQWHEFQDRKEVIEALLLSTIQGEIYQIEGEIYLGYPGYKVLAEIPEGFVKEPTVKWLYENLTENTHNLEVSYLTESINWRADYILLLDEEKSSADISGWVTLDNRSGLSYQNASLKLVAGTLHREEERARSGLYAMEAAPKAAPAFKEEALFEYHLYDLQRKTSLKNNETKQIRLLQARGVTIKKEFLLYGTQGYFSRSYLQEPVKMPVNVYITFKNSEEDNLGMPLPSGTIQLYKRDSKGSLQFIGEDTIEHTPK</sequence>
<evidence type="ECO:0000313" key="1">
    <source>
        <dbReference type="EMBL" id="GAI36561.1"/>
    </source>
</evidence>
<dbReference type="PANTHER" id="PTHR38075:SF1">
    <property type="entry name" value="DUF4139 DOMAIN-CONTAINING PROTEIN"/>
    <property type="match status" value="1"/>
</dbReference>
<dbReference type="EMBL" id="BARV01026052">
    <property type="protein sequence ID" value="GAI36561.1"/>
    <property type="molecule type" value="Genomic_DNA"/>
</dbReference>
<evidence type="ECO:0008006" key="2">
    <source>
        <dbReference type="Google" id="ProtNLM"/>
    </source>
</evidence>